<protein>
    <submittedName>
        <fullName evidence="14">Stromal interaction molecule 1</fullName>
    </submittedName>
</protein>
<keyword evidence="7" id="KW-0106">Calcium</keyword>
<keyword evidence="11" id="KW-0472">Membrane</keyword>
<dbReference type="InterPro" id="IPR037608">
    <property type="entry name" value="STIM1/2"/>
</dbReference>
<dbReference type="AlphaFoldDB" id="A0AAV4IDT2"/>
<dbReference type="PANTHER" id="PTHR15136:SF5">
    <property type="entry name" value="STROMAL INTERACTION MOLECULE HOMOLOG"/>
    <property type="match status" value="1"/>
</dbReference>
<dbReference type="GO" id="GO:0005783">
    <property type="term" value="C:endoplasmic reticulum"/>
    <property type="evidence" value="ECO:0007669"/>
    <property type="project" value="TreeGrafter"/>
</dbReference>
<proteinExistence type="predicted"/>
<dbReference type="Gene3D" id="1.10.238.180">
    <property type="match status" value="1"/>
</dbReference>
<evidence type="ECO:0000256" key="2">
    <source>
        <dbReference type="ARBA" id="ARBA00022448"/>
    </source>
</evidence>
<dbReference type="FunFam" id="1.10.238.180:FF:000001">
    <property type="entry name" value="Stromal interaction molecule 1"/>
    <property type="match status" value="1"/>
</dbReference>
<comment type="subcellular location">
    <subcellularLocation>
        <location evidence="1">Membrane</location>
        <topology evidence="1">Single-pass type I membrane protein</topology>
    </subcellularLocation>
</comment>
<keyword evidence="4" id="KW-0812">Transmembrane</keyword>
<evidence type="ECO:0000256" key="12">
    <source>
        <dbReference type="SAM" id="MobiDB-lite"/>
    </source>
</evidence>
<gene>
    <name evidence="14" type="ORF">ElyMa_004749100</name>
</gene>
<keyword evidence="9" id="KW-0175">Coiled coil</keyword>
<keyword evidence="8" id="KW-1133">Transmembrane helix</keyword>
<evidence type="ECO:0000256" key="1">
    <source>
        <dbReference type="ARBA" id="ARBA00004479"/>
    </source>
</evidence>
<evidence type="ECO:0000313" key="14">
    <source>
        <dbReference type="EMBL" id="GFS08139.1"/>
    </source>
</evidence>
<dbReference type="Pfam" id="PF25578">
    <property type="entry name" value="EF-hand_STIM1"/>
    <property type="match status" value="1"/>
</dbReference>
<evidence type="ECO:0000313" key="15">
    <source>
        <dbReference type="Proteomes" id="UP000762676"/>
    </source>
</evidence>
<comment type="caution">
    <text evidence="14">The sequence shown here is derived from an EMBL/GenBank/DDBJ whole genome shotgun (WGS) entry which is preliminary data.</text>
</comment>
<keyword evidence="6" id="KW-0732">Signal</keyword>
<dbReference type="GO" id="GO:0006874">
    <property type="term" value="P:intracellular calcium ion homeostasis"/>
    <property type="evidence" value="ECO:0007669"/>
    <property type="project" value="TreeGrafter"/>
</dbReference>
<name>A0AAV4IDT2_9GAST</name>
<reference evidence="14 15" key="1">
    <citation type="journal article" date="2021" name="Elife">
        <title>Chloroplast acquisition without the gene transfer in kleptoplastic sea slugs, Plakobranchus ocellatus.</title>
        <authorList>
            <person name="Maeda T."/>
            <person name="Takahashi S."/>
            <person name="Yoshida T."/>
            <person name="Shimamura S."/>
            <person name="Takaki Y."/>
            <person name="Nagai Y."/>
            <person name="Toyoda A."/>
            <person name="Suzuki Y."/>
            <person name="Arimoto A."/>
            <person name="Ishii H."/>
            <person name="Satoh N."/>
            <person name="Nishiyama T."/>
            <person name="Hasebe M."/>
            <person name="Maruyama T."/>
            <person name="Minagawa J."/>
            <person name="Obokata J."/>
            <person name="Shigenobu S."/>
        </authorList>
    </citation>
    <scope>NUCLEOTIDE SEQUENCE [LARGE SCALE GENOMIC DNA]</scope>
</reference>
<keyword evidence="15" id="KW-1185">Reference proteome</keyword>
<evidence type="ECO:0000259" key="13">
    <source>
        <dbReference type="Pfam" id="PF25578"/>
    </source>
</evidence>
<evidence type="ECO:0000256" key="4">
    <source>
        <dbReference type="ARBA" id="ARBA00022692"/>
    </source>
</evidence>
<dbReference type="EMBL" id="BMAT01009533">
    <property type="protein sequence ID" value="GFS08139.1"/>
    <property type="molecule type" value="Genomic_DNA"/>
</dbReference>
<dbReference type="PANTHER" id="PTHR15136">
    <property type="entry name" value="STROMAL INTERACTION MOLECULE HOMOLOG"/>
    <property type="match status" value="1"/>
</dbReference>
<evidence type="ECO:0000256" key="8">
    <source>
        <dbReference type="ARBA" id="ARBA00022989"/>
    </source>
</evidence>
<dbReference type="InterPro" id="IPR057835">
    <property type="entry name" value="EF-hand_STIM1/2"/>
</dbReference>
<dbReference type="GO" id="GO:0005509">
    <property type="term" value="F:calcium ion binding"/>
    <property type="evidence" value="ECO:0007669"/>
    <property type="project" value="TreeGrafter"/>
</dbReference>
<dbReference type="GO" id="GO:0005246">
    <property type="term" value="F:calcium channel regulator activity"/>
    <property type="evidence" value="ECO:0007669"/>
    <property type="project" value="InterPro"/>
</dbReference>
<dbReference type="GO" id="GO:0005886">
    <property type="term" value="C:plasma membrane"/>
    <property type="evidence" value="ECO:0007669"/>
    <property type="project" value="TreeGrafter"/>
</dbReference>
<evidence type="ECO:0000256" key="3">
    <source>
        <dbReference type="ARBA" id="ARBA00022568"/>
    </source>
</evidence>
<sequence length="151" mass="16763">MVVLCILPGVSCADVNSKREDTLPSGSFVNPVKKSNGNGNSYRSSLPLECPEKDEKCETDRQGLEAIRSLHLLIDDDHNGNVDQHESDEFLRDELQYTDGFERQALFHNNDKLISVDDLWRAWKYSTGESACDNSLGTGEQGLKGDGDSEI</sequence>
<dbReference type="GO" id="GO:0002115">
    <property type="term" value="P:store-operated calcium entry"/>
    <property type="evidence" value="ECO:0007669"/>
    <property type="project" value="TreeGrafter"/>
</dbReference>
<evidence type="ECO:0000256" key="10">
    <source>
        <dbReference type="ARBA" id="ARBA00023065"/>
    </source>
</evidence>
<keyword evidence="3" id="KW-0109">Calcium transport</keyword>
<keyword evidence="2" id="KW-0813">Transport</keyword>
<evidence type="ECO:0000256" key="5">
    <source>
        <dbReference type="ARBA" id="ARBA00022723"/>
    </source>
</evidence>
<keyword evidence="5" id="KW-0479">Metal-binding</keyword>
<feature type="compositionally biased region" description="Polar residues" evidence="12">
    <location>
        <begin position="24"/>
        <end position="44"/>
    </location>
</feature>
<dbReference type="Proteomes" id="UP000762676">
    <property type="component" value="Unassembled WGS sequence"/>
</dbReference>
<feature type="region of interest" description="Disordered" evidence="12">
    <location>
        <begin position="23"/>
        <end position="46"/>
    </location>
</feature>
<feature type="domain" description="STIM1/2 EF-hand" evidence="13">
    <location>
        <begin position="50"/>
        <end position="124"/>
    </location>
</feature>
<keyword evidence="10" id="KW-0406">Ion transport</keyword>
<organism evidence="14 15">
    <name type="scientific">Elysia marginata</name>
    <dbReference type="NCBI Taxonomy" id="1093978"/>
    <lineage>
        <taxon>Eukaryota</taxon>
        <taxon>Metazoa</taxon>
        <taxon>Spiralia</taxon>
        <taxon>Lophotrochozoa</taxon>
        <taxon>Mollusca</taxon>
        <taxon>Gastropoda</taxon>
        <taxon>Heterobranchia</taxon>
        <taxon>Euthyneura</taxon>
        <taxon>Panpulmonata</taxon>
        <taxon>Sacoglossa</taxon>
        <taxon>Placobranchoidea</taxon>
        <taxon>Plakobranchidae</taxon>
        <taxon>Elysia</taxon>
    </lineage>
</organism>
<evidence type="ECO:0000256" key="11">
    <source>
        <dbReference type="ARBA" id="ARBA00023136"/>
    </source>
</evidence>
<evidence type="ECO:0000256" key="6">
    <source>
        <dbReference type="ARBA" id="ARBA00022729"/>
    </source>
</evidence>
<evidence type="ECO:0000256" key="7">
    <source>
        <dbReference type="ARBA" id="ARBA00022837"/>
    </source>
</evidence>
<accession>A0AAV4IDT2</accession>
<evidence type="ECO:0000256" key="9">
    <source>
        <dbReference type="ARBA" id="ARBA00023054"/>
    </source>
</evidence>
<dbReference type="GO" id="GO:0051049">
    <property type="term" value="P:regulation of transport"/>
    <property type="evidence" value="ECO:0007669"/>
    <property type="project" value="UniProtKB-ARBA"/>
</dbReference>